<dbReference type="SUPFAM" id="SSF51197">
    <property type="entry name" value="Clavaminate synthase-like"/>
    <property type="match status" value="1"/>
</dbReference>
<dbReference type="InterPro" id="IPR051178">
    <property type="entry name" value="TfdA_dioxygenase"/>
</dbReference>
<feature type="domain" description="TauD/TfdA-like" evidence="7">
    <location>
        <begin position="15"/>
        <end position="359"/>
    </location>
</feature>
<dbReference type="Proteomes" id="UP001375240">
    <property type="component" value="Unassembled WGS sequence"/>
</dbReference>
<keyword evidence="5" id="KW-0560">Oxidoreductase</keyword>
<reference evidence="8 9" key="1">
    <citation type="submission" date="2019-10" db="EMBL/GenBank/DDBJ databases">
        <authorList>
            <person name="Palmer J.M."/>
        </authorList>
    </citation>
    <scope>NUCLEOTIDE SEQUENCE [LARGE SCALE GENOMIC DNA]</scope>
    <source>
        <strain evidence="8 9">TWF696</strain>
    </source>
</reference>
<sequence>MTVESSVELLPIPTPSASKFGVEIKGLDLANLSDSDFEIIEQALYEHQVVLFKNQQSLSPYHQYALTRRFSPTSTTYGHDNTTKAPTSILHPDLKTLPSQPQVQLIGNGFVSSYEGLTNVQLRHPHHRTFHKTAIPDADDLSVTRFYRWHIDAALYGADMQPPKVTTLLAVKVPTGRRQTLRYDDGTGDELDVPLGTTAFTSGEKSYDILTDEQKSFARSTKVEYAPHPYIWMSAAKSLPTGLGMVSENLEKPLEALPPIDDRDIQIHPMVWRNPVTGNLALQIHPSAVRKLHLQDGTVIDDLAEVRRRVYELLRPGIAPAYVYAHDWSEGDLVLFHNRGVLHTVCGAFGEDEVRMFRQCNLADTEAPVGFDA</sequence>
<dbReference type="PANTHER" id="PTHR43779:SF2">
    <property type="entry name" value="ALPHA-KETOGLUTARATE-DEPENDENT XANTHINE DIOXYGENASE XAN1"/>
    <property type="match status" value="1"/>
</dbReference>
<protein>
    <submittedName>
        <fullName evidence="8">Alpha-ketoglutarate-dependent xanthine dioxygenase xan-1</fullName>
    </submittedName>
</protein>
<name>A0AAV9V2U9_9PEZI</name>
<comment type="cofactor">
    <cofactor evidence="1">
        <name>Fe(2+)</name>
        <dbReference type="ChEBI" id="CHEBI:29033"/>
    </cofactor>
</comment>
<evidence type="ECO:0000256" key="6">
    <source>
        <dbReference type="ARBA" id="ARBA00023004"/>
    </source>
</evidence>
<comment type="caution">
    <text evidence="8">The sequence shown here is derived from an EMBL/GenBank/DDBJ whole genome shotgun (WGS) entry which is preliminary data.</text>
</comment>
<dbReference type="PANTHER" id="PTHR43779">
    <property type="entry name" value="DIOXYGENASE RV0097-RELATED"/>
    <property type="match status" value="1"/>
</dbReference>
<evidence type="ECO:0000256" key="3">
    <source>
        <dbReference type="ARBA" id="ARBA00022723"/>
    </source>
</evidence>
<dbReference type="AlphaFoldDB" id="A0AAV9V2U9"/>
<accession>A0AAV9V2U9</accession>
<dbReference type="Pfam" id="PF02668">
    <property type="entry name" value="TauD"/>
    <property type="match status" value="1"/>
</dbReference>
<dbReference type="InterPro" id="IPR042098">
    <property type="entry name" value="TauD-like_sf"/>
</dbReference>
<evidence type="ECO:0000313" key="9">
    <source>
        <dbReference type="Proteomes" id="UP001375240"/>
    </source>
</evidence>
<keyword evidence="6" id="KW-0408">Iron</keyword>
<dbReference type="GO" id="GO:0051213">
    <property type="term" value="F:dioxygenase activity"/>
    <property type="evidence" value="ECO:0007669"/>
    <property type="project" value="UniProtKB-KW"/>
</dbReference>
<dbReference type="Gene3D" id="3.60.130.10">
    <property type="entry name" value="Clavaminate synthase-like"/>
    <property type="match status" value="1"/>
</dbReference>
<evidence type="ECO:0000313" key="8">
    <source>
        <dbReference type="EMBL" id="KAK6353079.1"/>
    </source>
</evidence>
<proteinExistence type="inferred from homology"/>
<evidence type="ECO:0000256" key="2">
    <source>
        <dbReference type="ARBA" id="ARBA00005896"/>
    </source>
</evidence>
<keyword evidence="3" id="KW-0479">Metal-binding</keyword>
<dbReference type="GO" id="GO:0046872">
    <property type="term" value="F:metal ion binding"/>
    <property type="evidence" value="ECO:0007669"/>
    <property type="project" value="UniProtKB-KW"/>
</dbReference>
<evidence type="ECO:0000256" key="5">
    <source>
        <dbReference type="ARBA" id="ARBA00023002"/>
    </source>
</evidence>
<evidence type="ECO:0000256" key="4">
    <source>
        <dbReference type="ARBA" id="ARBA00022964"/>
    </source>
</evidence>
<organism evidence="8 9">
    <name type="scientific">Orbilia brochopaga</name>
    <dbReference type="NCBI Taxonomy" id="3140254"/>
    <lineage>
        <taxon>Eukaryota</taxon>
        <taxon>Fungi</taxon>
        <taxon>Dikarya</taxon>
        <taxon>Ascomycota</taxon>
        <taxon>Pezizomycotina</taxon>
        <taxon>Orbiliomycetes</taxon>
        <taxon>Orbiliales</taxon>
        <taxon>Orbiliaceae</taxon>
        <taxon>Orbilia</taxon>
    </lineage>
</organism>
<keyword evidence="9" id="KW-1185">Reference proteome</keyword>
<comment type="similarity">
    <text evidence="2">Belongs to the TfdA dioxygenase family.</text>
</comment>
<gene>
    <name evidence="8" type="primary">XAN1</name>
    <name evidence="8" type="ORF">TWF696_005069</name>
</gene>
<evidence type="ECO:0000256" key="1">
    <source>
        <dbReference type="ARBA" id="ARBA00001954"/>
    </source>
</evidence>
<evidence type="ECO:0000259" key="7">
    <source>
        <dbReference type="Pfam" id="PF02668"/>
    </source>
</evidence>
<keyword evidence="4 8" id="KW-0223">Dioxygenase</keyword>
<dbReference type="EMBL" id="JAVHNQ010000003">
    <property type="protein sequence ID" value="KAK6353079.1"/>
    <property type="molecule type" value="Genomic_DNA"/>
</dbReference>
<dbReference type="InterPro" id="IPR003819">
    <property type="entry name" value="TauD/TfdA-like"/>
</dbReference>